<feature type="chain" id="PRO_5031001380" evidence="6">
    <location>
        <begin position="36"/>
        <end position="1082"/>
    </location>
</feature>
<evidence type="ECO:0000259" key="7">
    <source>
        <dbReference type="Pfam" id="PF00593"/>
    </source>
</evidence>
<comment type="caution">
    <text evidence="9">The sequence shown here is derived from an EMBL/GenBank/DDBJ whole genome shotgun (WGS) entry which is preliminary data.</text>
</comment>
<evidence type="ECO:0000256" key="6">
    <source>
        <dbReference type="SAM" id="SignalP"/>
    </source>
</evidence>
<evidence type="ECO:0000256" key="3">
    <source>
        <dbReference type="ARBA" id="ARBA00023136"/>
    </source>
</evidence>
<dbReference type="Gene3D" id="2.40.170.20">
    <property type="entry name" value="TonB-dependent receptor, beta-barrel domain"/>
    <property type="match status" value="1"/>
</dbReference>
<dbReference type="EMBL" id="JABFCX010000002">
    <property type="protein sequence ID" value="NNU15036.1"/>
    <property type="molecule type" value="Genomic_DNA"/>
</dbReference>
<evidence type="ECO:0000259" key="8">
    <source>
        <dbReference type="Pfam" id="PF07715"/>
    </source>
</evidence>
<proteinExistence type="inferred from homology"/>
<feature type="domain" description="TonB-dependent receptor-like beta-barrel" evidence="7">
    <location>
        <begin position="477"/>
        <end position="1041"/>
    </location>
</feature>
<feature type="domain" description="TonB-dependent receptor plug" evidence="8">
    <location>
        <begin position="73"/>
        <end position="191"/>
    </location>
</feature>
<evidence type="ECO:0000256" key="5">
    <source>
        <dbReference type="RuleBase" id="RU003357"/>
    </source>
</evidence>
<keyword evidence="10" id="KW-1185">Reference proteome</keyword>
<dbReference type="InterPro" id="IPR012910">
    <property type="entry name" value="Plug_dom"/>
</dbReference>
<dbReference type="PANTHER" id="PTHR47234:SF2">
    <property type="entry name" value="TONB-DEPENDENT RECEPTOR"/>
    <property type="match status" value="1"/>
</dbReference>
<evidence type="ECO:0000313" key="9">
    <source>
        <dbReference type="EMBL" id="NNU15036.1"/>
    </source>
</evidence>
<organism evidence="9 10">
    <name type="scientific">Parvularcula mediterranea</name>
    <dbReference type="NCBI Taxonomy" id="2732508"/>
    <lineage>
        <taxon>Bacteria</taxon>
        <taxon>Pseudomonadati</taxon>
        <taxon>Pseudomonadota</taxon>
        <taxon>Alphaproteobacteria</taxon>
        <taxon>Parvularculales</taxon>
        <taxon>Parvularculaceae</taxon>
        <taxon>Parvularcula</taxon>
    </lineage>
</organism>
<gene>
    <name evidence="9" type="ORF">HK107_01690</name>
</gene>
<evidence type="ECO:0000256" key="1">
    <source>
        <dbReference type="ARBA" id="ARBA00004442"/>
    </source>
</evidence>
<dbReference type="PANTHER" id="PTHR47234">
    <property type="match status" value="1"/>
</dbReference>
<evidence type="ECO:0000313" key="10">
    <source>
        <dbReference type="Proteomes" id="UP000536835"/>
    </source>
</evidence>
<reference evidence="9 10" key="1">
    <citation type="submission" date="2020-05" db="EMBL/GenBank/DDBJ databases">
        <title>Parvularcula mediterraneae sp. nov., isolated from polypropylene straw from shallow seawater of the seashore of Laganas in Zakynthos island, Greece.</title>
        <authorList>
            <person name="Szabo I."/>
            <person name="Al-Omari J."/>
            <person name="Rado J."/>
            <person name="Szerdahelyi G.S."/>
        </authorList>
    </citation>
    <scope>NUCLEOTIDE SEQUENCE [LARGE SCALE GENOMIC DNA]</scope>
    <source>
        <strain evidence="9 10">ZS-1/3</strain>
    </source>
</reference>
<evidence type="ECO:0000256" key="2">
    <source>
        <dbReference type="ARBA" id="ARBA00022729"/>
    </source>
</evidence>
<dbReference type="RefSeq" id="WP_173196183.1">
    <property type="nucleotide sequence ID" value="NZ_JABFCX010000002.1"/>
</dbReference>
<dbReference type="InterPro" id="IPR037066">
    <property type="entry name" value="Plug_dom_sf"/>
</dbReference>
<dbReference type="Pfam" id="PF07715">
    <property type="entry name" value="Plug"/>
    <property type="match status" value="1"/>
</dbReference>
<comment type="similarity">
    <text evidence="5">Belongs to the TonB-dependent receptor family.</text>
</comment>
<accession>A0A7Y3W4B2</accession>
<comment type="subcellular location">
    <subcellularLocation>
        <location evidence="1 5">Cell outer membrane</location>
    </subcellularLocation>
</comment>
<dbReference type="Pfam" id="PF00593">
    <property type="entry name" value="TonB_dep_Rec_b-barrel"/>
    <property type="match status" value="1"/>
</dbReference>
<keyword evidence="5" id="KW-0798">TonB box</keyword>
<protein>
    <submittedName>
        <fullName evidence="9">TonB-dependent receptor</fullName>
    </submittedName>
</protein>
<dbReference type="SUPFAM" id="SSF56935">
    <property type="entry name" value="Porins"/>
    <property type="match status" value="1"/>
</dbReference>
<dbReference type="AlphaFoldDB" id="A0A7Y3W4B2"/>
<dbReference type="GO" id="GO:0009279">
    <property type="term" value="C:cell outer membrane"/>
    <property type="evidence" value="ECO:0007669"/>
    <property type="project" value="UniProtKB-SubCell"/>
</dbReference>
<evidence type="ECO:0000256" key="4">
    <source>
        <dbReference type="ARBA" id="ARBA00023237"/>
    </source>
</evidence>
<dbReference type="PROSITE" id="PS00430">
    <property type="entry name" value="TONB_DEPENDENT_REC_1"/>
    <property type="match status" value="1"/>
</dbReference>
<dbReference type="InterPro" id="IPR010916">
    <property type="entry name" value="TonB_box_CS"/>
</dbReference>
<keyword evidence="9" id="KW-0675">Receptor</keyword>
<keyword evidence="2 6" id="KW-0732">Signal</keyword>
<dbReference type="Gene3D" id="2.170.130.10">
    <property type="entry name" value="TonB-dependent receptor, plug domain"/>
    <property type="match status" value="1"/>
</dbReference>
<dbReference type="InterPro" id="IPR036942">
    <property type="entry name" value="Beta-barrel_TonB_sf"/>
</dbReference>
<name>A0A7Y3W4B2_9PROT</name>
<dbReference type="InterPro" id="IPR000531">
    <property type="entry name" value="Beta-barrel_TonB"/>
</dbReference>
<keyword evidence="4" id="KW-0998">Cell outer membrane</keyword>
<feature type="signal peptide" evidence="6">
    <location>
        <begin position="1"/>
        <end position="35"/>
    </location>
</feature>
<dbReference type="Proteomes" id="UP000536835">
    <property type="component" value="Unassembled WGS sequence"/>
</dbReference>
<sequence length="1082" mass="117671">MAVENELALLREKKVKLALAAGASAFALTASMAYANTTAQDEPVEILTEEEEEDLFEGDTVVVTGSRLRRSEFDSPKPLRVFETKDAKQQGLFTAGDILQSSSIAGGVQFDATFTGAVTDSGPGSATLNLRGLGADRTLILLNGRRLAPAGVQGAPTRPDLNLMPTGVIEQIDVLLDGASSIYGSDAVAGVANLITRQDFDGVELSLNTRLPEADGGDFLQLSFTAGASSDRGNVIFGAEYRTQEEIKRGDRDYTPCTRDIEENLTTGERRLVCQNTGFGSMLLDPGGFFENVGGSNFDFRQYWFDFGAGEGFFEAPVNNQAGGPGDTVDNLDAPGETVNGIGSRFVYNNAYNANRFSDTFDLLQANEFFSAYTGGEYAITDTVEVYFETLYANRSASIDDAANQAFPSIPCDHPLIQEDPLFANSSACTTAAGTGFASLLALPYLGVGTIGEVEVAQVRGVLGFRGDLEWLIPSGKYVTDKNFGVNIDNWVWDTYASFDHSNGDFSTFALNDDRLIFATQNVSRNGAGELVCDGGGSTLFGYVEAEECVPWDFTDPDNYINGALPQDFLDYAGGNATNRTVIEQTLINGVVTGDVFKLPDGIVPLVLGFEYREDSINSFNSFLITSGASPTTSREGDTIGRTELKEFFLETEIPVFKGRQFAEELTFGASARWTEDEVFGSLWTYGFNANYLPVEWLRLRGTYGTTFKAPNLRQQFLAQQIDFAGAFTDPCIVSNFEAIDDPEEAAIVRANCEAQGANPDELGRNAATSIPFFRGGNGQSLDPETSVGWTAGFAFEQPWTDAFDLEASVTYYEYEIEDSIIEPSTGFIMNDCIVQNANLSSPFCSRITRRNTGDPDLNFIQEIDASFLNSGVETAKGLDYSLDISKEFVLNDRPLDISWRGRVNQRTEREEEILGVFEDFLGGFGDQEFVGDFRLQASYDAFTFTLATQWVGAADDDENDPADQENTRSAANVVYDFGTCTVVQNAPSGEITGVSPSSCGAGVFREGFVDVDNADDWFRHDFAVNYEAETWNATIGVRNILDTPPPLVDDNEGIFNSANVPLGVGYDIFGRSLFATVTKSF</sequence>
<keyword evidence="3 5" id="KW-0472">Membrane</keyword>